<evidence type="ECO:0000313" key="2">
    <source>
        <dbReference type="EMBL" id="TFJ81929.1"/>
    </source>
</evidence>
<dbReference type="Proteomes" id="UP000355283">
    <property type="component" value="Unassembled WGS sequence"/>
</dbReference>
<evidence type="ECO:0000256" key="1">
    <source>
        <dbReference type="SAM" id="MobiDB-lite"/>
    </source>
</evidence>
<keyword evidence="3" id="KW-1185">Reference proteome</keyword>
<dbReference type="AlphaFoldDB" id="A0A4D9CZK5"/>
<dbReference type="EMBL" id="SDOX01000121">
    <property type="protein sequence ID" value="TFJ81929.1"/>
    <property type="molecule type" value="Genomic_DNA"/>
</dbReference>
<accession>A0A4D9CZK5</accession>
<evidence type="ECO:0000313" key="3">
    <source>
        <dbReference type="Proteomes" id="UP000355283"/>
    </source>
</evidence>
<proteinExistence type="predicted"/>
<feature type="region of interest" description="Disordered" evidence="1">
    <location>
        <begin position="1"/>
        <end position="81"/>
    </location>
</feature>
<protein>
    <submittedName>
        <fullName evidence="2">Uncharacterized protein</fullName>
    </submittedName>
</protein>
<reference evidence="2" key="1">
    <citation type="submission" date="2019-01" db="EMBL/GenBank/DDBJ databases">
        <title>Nuclear Genome Assembly of the Microalgal Biofuel strain Nannochloropsis salina CCMP1776.</title>
        <authorList>
            <person name="Hovde B."/>
        </authorList>
    </citation>
    <scope>NUCLEOTIDE SEQUENCE [LARGE SCALE GENOMIC DNA]</scope>
    <source>
        <strain evidence="2">CCMP1776</strain>
    </source>
</reference>
<dbReference type="OrthoDB" id="10425317at2759"/>
<feature type="compositionally biased region" description="Gly residues" evidence="1">
    <location>
        <begin position="28"/>
        <end position="41"/>
    </location>
</feature>
<sequence>MSTWQRDPDPEIQAEAEIVAEGRSRTGSGSGGSQKGVGKGTEGVESVDGSAKRNITRKGKDPVREKKQGGGHKGHWATTDDGSLLLAPGCLDKHDPNYDSADDDPDSTVLVGQYEARYDGGRIVTSAEAKEDGILPPDFRPQDLTQLVNGKGLAVSNGTDTPSATAT</sequence>
<feature type="compositionally biased region" description="Basic and acidic residues" evidence="1">
    <location>
        <begin position="58"/>
        <end position="68"/>
    </location>
</feature>
<gene>
    <name evidence="2" type="ORF">NSK_006597</name>
</gene>
<comment type="caution">
    <text evidence="2">The sequence shown here is derived from an EMBL/GenBank/DDBJ whole genome shotgun (WGS) entry which is preliminary data.</text>
</comment>
<name>A0A4D9CZK5_9STRA</name>
<organism evidence="2 3">
    <name type="scientific">Nannochloropsis salina CCMP1776</name>
    <dbReference type="NCBI Taxonomy" id="1027361"/>
    <lineage>
        <taxon>Eukaryota</taxon>
        <taxon>Sar</taxon>
        <taxon>Stramenopiles</taxon>
        <taxon>Ochrophyta</taxon>
        <taxon>Eustigmatophyceae</taxon>
        <taxon>Eustigmatales</taxon>
        <taxon>Monodopsidaceae</taxon>
        <taxon>Microchloropsis</taxon>
        <taxon>Microchloropsis salina</taxon>
    </lineage>
</organism>